<dbReference type="Gramene" id="ORUFI12G12870.1">
    <property type="protein sequence ID" value="ORUFI12G12870.1"/>
    <property type="gene ID" value="ORUFI12G12870"/>
</dbReference>
<keyword evidence="3" id="KW-1185">Reference proteome</keyword>
<feature type="compositionally biased region" description="Low complexity" evidence="1">
    <location>
        <begin position="1"/>
        <end position="12"/>
    </location>
</feature>
<organism evidence="2 3">
    <name type="scientific">Oryza rufipogon</name>
    <name type="common">Brownbeard rice</name>
    <name type="synonym">Asian wild rice</name>
    <dbReference type="NCBI Taxonomy" id="4529"/>
    <lineage>
        <taxon>Eukaryota</taxon>
        <taxon>Viridiplantae</taxon>
        <taxon>Streptophyta</taxon>
        <taxon>Embryophyta</taxon>
        <taxon>Tracheophyta</taxon>
        <taxon>Spermatophyta</taxon>
        <taxon>Magnoliopsida</taxon>
        <taxon>Liliopsida</taxon>
        <taxon>Poales</taxon>
        <taxon>Poaceae</taxon>
        <taxon>BOP clade</taxon>
        <taxon>Oryzoideae</taxon>
        <taxon>Oryzeae</taxon>
        <taxon>Oryzinae</taxon>
        <taxon>Oryza</taxon>
    </lineage>
</organism>
<dbReference type="EnsemblPlants" id="ORUFI12G12870.1">
    <property type="protein sequence ID" value="ORUFI12G12870.1"/>
    <property type="gene ID" value="ORUFI12G12870"/>
</dbReference>
<dbReference type="Proteomes" id="UP000008022">
    <property type="component" value="Unassembled WGS sequence"/>
</dbReference>
<dbReference type="AlphaFoldDB" id="A0A0E0RH71"/>
<evidence type="ECO:0000256" key="1">
    <source>
        <dbReference type="SAM" id="MobiDB-lite"/>
    </source>
</evidence>
<reference evidence="3" key="1">
    <citation type="submission" date="2013-06" db="EMBL/GenBank/DDBJ databases">
        <authorList>
            <person name="Zhao Q."/>
        </authorList>
    </citation>
    <scope>NUCLEOTIDE SEQUENCE</scope>
    <source>
        <strain evidence="3">cv. W1943</strain>
    </source>
</reference>
<name>A0A0E0RH71_ORYRU</name>
<evidence type="ECO:0000313" key="2">
    <source>
        <dbReference type="EnsemblPlants" id="ORUFI12G12870.1"/>
    </source>
</evidence>
<reference evidence="2" key="2">
    <citation type="submission" date="2015-06" db="UniProtKB">
        <authorList>
            <consortium name="EnsemblPlants"/>
        </authorList>
    </citation>
    <scope>IDENTIFICATION</scope>
</reference>
<evidence type="ECO:0000313" key="3">
    <source>
        <dbReference type="Proteomes" id="UP000008022"/>
    </source>
</evidence>
<dbReference type="HOGENOM" id="CLU_2516606_0_0_1"/>
<accession>A0A0E0RH71</accession>
<feature type="region of interest" description="Disordered" evidence="1">
    <location>
        <begin position="1"/>
        <end position="52"/>
    </location>
</feature>
<sequence>MASSRLGGPAFAARRRRRLADGGWRPDETTPAAGRQPHKATLGLGRGACQGSPGSLVPAKVQIFNPGVGITLMTQLQNREYGTFE</sequence>
<proteinExistence type="predicted"/>
<protein>
    <submittedName>
        <fullName evidence="2">Uncharacterized protein</fullName>
    </submittedName>
</protein>